<evidence type="ECO:0000313" key="1">
    <source>
        <dbReference type="EMBL" id="GLW53828.1"/>
    </source>
</evidence>
<dbReference type="OrthoDB" id="3872514at2"/>
<protein>
    <submittedName>
        <fullName evidence="1">Uncharacterized protein</fullName>
    </submittedName>
</protein>
<dbReference type="Proteomes" id="UP001165143">
    <property type="component" value="Unassembled WGS sequence"/>
</dbReference>
<evidence type="ECO:0000313" key="2">
    <source>
        <dbReference type="Proteomes" id="UP001165143"/>
    </source>
</evidence>
<dbReference type="EMBL" id="BSRX01000009">
    <property type="protein sequence ID" value="GLW53828.1"/>
    <property type="molecule type" value="Genomic_DNA"/>
</dbReference>
<name>A0A9W6PF62_9ACTN</name>
<comment type="caution">
    <text evidence="1">The sequence shown here is derived from an EMBL/GenBank/DDBJ whole genome shotgun (WGS) entry which is preliminary data.</text>
</comment>
<accession>A0A9W6PF62</accession>
<dbReference type="AlphaFoldDB" id="A0A9W6PF62"/>
<dbReference type="RefSeq" id="WP_158715018.1">
    <property type="nucleotide sequence ID" value="NZ_BSRX01000009.1"/>
</dbReference>
<proteinExistence type="predicted"/>
<gene>
    <name evidence="1" type="ORF">Kpho01_18390</name>
</gene>
<organism evidence="1 2">
    <name type="scientific">Kitasatospora phosalacinea</name>
    <dbReference type="NCBI Taxonomy" id="2065"/>
    <lineage>
        <taxon>Bacteria</taxon>
        <taxon>Bacillati</taxon>
        <taxon>Actinomycetota</taxon>
        <taxon>Actinomycetes</taxon>
        <taxon>Kitasatosporales</taxon>
        <taxon>Streptomycetaceae</taxon>
        <taxon>Kitasatospora</taxon>
    </lineage>
</organism>
<reference evidence="1" key="1">
    <citation type="submission" date="2023-02" db="EMBL/GenBank/DDBJ databases">
        <title>Kitasatospora phosalacinea NBRC 14362.</title>
        <authorList>
            <person name="Ichikawa N."/>
            <person name="Sato H."/>
            <person name="Tonouchi N."/>
        </authorList>
    </citation>
    <scope>NUCLEOTIDE SEQUENCE</scope>
    <source>
        <strain evidence="1">NBRC 14362</strain>
    </source>
</reference>
<sequence length="74" mass="7742">MPGSMTLGHTDTLVMLSHDDAERLSGLLAGLSAMAASGRLSTEQLAAMGSGEAPDRAELATWSRTLAGYLRDHL</sequence>